<dbReference type="Gene3D" id="3.40.50.300">
    <property type="entry name" value="P-loop containing nucleotide triphosphate hydrolases"/>
    <property type="match status" value="1"/>
</dbReference>
<keyword evidence="4 10" id="KW-0378">Hydrolase</keyword>
<dbReference type="GO" id="GO:0006614">
    <property type="term" value="P:SRP-dependent cotranslational protein targeting to membrane"/>
    <property type="evidence" value="ECO:0007669"/>
    <property type="project" value="InterPro"/>
</dbReference>
<dbReference type="FunFam" id="1.20.120.140:FF:000002">
    <property type="entry name" value="Signal recognition particle receptor FtsY"/>
    <property type="match status" value="1"/>
</dbReference>
<feature type="region of interest" description="Disordered" evidence="11">
    <location>
        <begin position="1"/>
        <end position="140"/>
    </location>
</feature>
<dbReference type="AlphaFoldDB" id="A0A640WHE7"/>
<dbReference type="CDD" id="cd17874">
    <property type="entry name" value="FtsY"/>
    <property type="match status" value="1"/>
</dbReference>
<sequence>MFGLFKSRKKQQQEEEARRRESERAEASAAEEISEAGVVGEGEVEGNRSAGTAADEPQPAAGQDDRDVAAGEAEATPSREADAISVIETATPAAESIIETESPDRSVPVDYQPSPVEETAAEEALGQPLGQESPQSALQEFPADGTREADLATDVTPAPPAETTVGQSPPAPREKPKGGWLSRVRAGLGRTRANLTDGIADLLLGKKQIDDELMEDLETQLLLADVGIEATSEIIERLAGRVSRKELADADALYCALQEELAALLEPVSQPLQLPAKGEGPFVILMVGVNGVGKTTTIGKLTQRFQNEGRSVMLAAGDTFRAAAVEQLKVWGERNRVPVIAQHTGADSASVIYDAVAAARARKVDVLIADTAGRLHNKSHLMEELKKVRRVMAKLDASAPHEVMLVLDAGTGQNAISQATTFDEAIPVTGITLTKLDGTAKGGIIFALAKKMGTPIRFIGVGESLEDLRPFDAETFVKALFERDGDTDS</sequence>
<dbReference type="InterPro" id="IPR036225">
    <property type="entry name" value="SRP/SRP_N"/>
</dbReference>
<dbReference type="PANTHER" id="PTHR43134:SF1">
    <property type="entry name" value="SIGNAL RECOGNITION PARTICLE RECEPTOR SUBUNIT ALPHA"/>
    <property type="match status" value="1"/>
</dbReference>
<comment type="similarity">
    <text evidence="10">Belongs to the GTP-binding SRP family. FtsY subfamily.</text>
</comment>
<keyword evidence="5 10" id="KW-0342">GTP-binding</keyword>
<dbReference type="GO" id="GO:0003924">
    <property type="term" value="F:GTPase activity"/>
    <property type="evidence" value="ECO:0007669"/>
    <property type="project" value="UniProtKB-UniRule"/>
</dbReference>
<evidence type="ECO:0000256" key="5">
    <source>
        <dbReference type="ARBA" id="ARBA00023134"/>
    </source>
</evidence>
<comment type="function">
    <text evidence="9 10">Involved in targeting and insertion of nascent membrane proteins into the cytoplasmic membrane. Acts as a receptor for the complex formed by the signal recognition particle (SRP) and the ribosome-nascent chain (RNC). Interaction with SRP-RNC leads to the transfer of the RNC complex to the Sec translocase for insertion into the membrane, the hydrolysis of GTP by both Ffh and FtsY, and the dissociation of the SRP-FtsY complex into the individual components.</text>
</comment>
<evidence type="ECO:0000256" key="6">
    <source>
        <dbReference type="ARBA" id="ARBA00023136"/>
    </source>
</evidence>
<dbReference type="SUPFAM" id="SSF47364">
    <property type="entry name" value="Domain of the SRP/SRP receptor G-proteins"/>
    <property type="match status" value="1"/>
</dbReference>
<feature type="region of interest" description="Disordered" evidence="11">
    <location>
        <begin position="153"/>
        <end position="180"/>
    </location>
</feature>
<dbReference type="InterPro" id="IPR003593">
    <property type="entry name" value="AAA+_ATPase"/>
</dbReference>
<keyword evidence="1 10" id="KW-1003">Cell membrane</keyword>
<dbReference type="GO" id="GO:0005737">
    <property type="term" value="C:cytoplasm"/>
    <property type="evidence" value="ECO:0007669"/>
    <property type="project" value="UniProtKB-SubCell"/>
</dbReference>
<evidence type="ECO:0000313" key="14">
    <source>
        <dbReference type="Proteomes" id="UP000466024"/>
    </source>
</evidence>
<feature type="domain" description="SRP54-type proteins GTP-binding" evidence="12">
    <location>
        <begin position="455"/>
        <end position="468"/>
    </location>
</feature>
<organism evidence="13 14">
    <name type="scientific">Salinicola corii</name>
    <dbReference type="NCBI Taxonomy" id="2606937"/>
    <lineage>
        <taxon>Bacteria</taxon>
        <taxon>Pseudomonadati</taxon>
        <taxon>Pseudomonadota</taxon>
        <taxon>Gammaproteobacteria</taxon>
        <taxon>Oceanospirillales</taxon>
        <taxon>Halomonadaceae</taxon>
        <taxon>Salinicola</taxon>
    </lineage>
</organism>
<evidence type="ECO:0000259" key="12">
    <source>
        <dbReference type="PROSITE" id="PS00300"/>
    </source>
</evidence>
<dbReference type="EMBL" id="VTPX01000002">
    <property type="protein sequence ID" value="KAA0019833.1"/>
    <property type="molecule type" value="Genomic_DNA"/>
</dbReference>
<keyword evidence="14" id="KW-1185">Reference proteome</keyword>
<dbReference type="InterPro" id="IPR000897">
    <property type="entry name" value="SRP54_GTPase_dom"/>
</dbReference>
<dbReference type="NCBIfam" id="TIGR00064">
    <property type="entry name" value="ftsY"/>
    <property type="match status" value="1"/>
</dbReference>
<dbReference type="HAMAP" id="MF_00920">
    <property type="entry name" value="FtsY"/>
    <property type="match status" value="1"/>
</dbReference>
<dbReference type="RefSeq" id="WP_149434429.1">
    <property type="nucleotide sequence ID" value="NZ_VTPX01000002.1"/>
</dbReference>
<dbReference type="SMART" id="SM00962">
    <property type="entry name" value="SRP54"/>
    <property type="match status" value="1"/>
</dbReference>
<comment type="caution">
    <text evidence="13">The sequence shown here is derived from an EMBL/GenBank/DDBJ whole genome shotgun (WGS) entry which is preliminary data.</text>
</comment>
<dbReference type="SMART" id="SM00963">
    <property type="entry name" value="SRP54_N"/>
    <property type="match status" value="1"/>
</dbReference>
<accession>A0A640WHE7</accession>
<dbReference type="GO" id="GO:0005047">
    <property type="term" value="F:signal recognition particle binding"/>
    <property type="evidence" value="ECO:0007669"/>
    <property type="project" value="TreeGrafter"/>
</dbReference>
<feature type="binding site" evidence="10">
    <location>
        <begin position="434"/>
        <end position="437"/>
    </location>
    <ligand>
        <name>GTP</name>
        <dbReference type="ChEBI" id="CHEBI:37565"/>
    </ligand>
</feature>
<dbReference type="PANTHER" id="PTHR43134">
    <property type="entry name" value="SIGNAL RECOGNITION PARTICLE RECEPTOR SUBUNIT ALPHA"/>
    <property type="match status" value="1"/>
</dbReference>
<evidence type="ECO:0000256" key="1">
    <source>
        <dbReference type="ARBA" id="ARBA00022475"/>
    </source>
</evidence>
<dbReference type="SMART" id="SM00382">
    <property type="entry name" value="AAA"/>
    <property type="match status" value="1"/>
</dbReference>
<dbReference type="Proteomes" id="UP000466024">
    <property type="component" value="Unassembled WGS sequence"/>
</dbReference>
<keyword evidence="2 10" id="KW-0963">Cytoplasm</keyword>
<dbReference type="InterPro" id="IPR004390">
    <property type="entry name" value="SR_rcpt_FtsY"/>
</dbReference>
<keyword evidence="3 10" id="KW-0547">Nucleotide-binding</keyword>
<evidence type="ECO:0000313" key="13">
    <source>
        <dbReference type="EMBL" id="KAA0019833.1"/>
    </source>
</evidence>
<evidence type="ECO:0000256" key="8">
    <source>
        <dbReference type="ARBA" id="ARBA00048027"/>
    </source>
</evidence>
<feature type="compositionally biased region" description="Basic and acidic residues" evidence="11">
    <location>
        <begin position="11"/>
        <end position="26"/>
    </location>
</feature>
<gene>
    <name evidence="10 13" type="primary">ftsY</name>
    <name evidence="13" type="ORF">F0A16_05815</name>
</gene>
<comment type="subunit">
    <text evidence="10">Part of the signal recognition particle protein translocation system, which is composed of SRP and FtsY. SRP is a ribonucleoprotein composed of Ffh and a 4.5S RNA molecule.</text>
</comment>
<dbReference type="Pfam" id="PF02881">
    <property type="entry name" value="SRP54_N"/>
    <property type="match status" value="1"/>
</dbReference>
<dbReference type="Gene3D" id="1.20.120.140">
    <property type="entry name" value="Signal recognition particle SRP54, nucleotide-binding domain"/>
    <property type="match status" value="1"/>
</dbReference>
<reference evidence="13 14" key="1">
    <citation type="submission" date="2019-08" db="EMBL/GenBank/DDBJ databases">
        <title>Bioinformatics analysis of the strain L3 and L5.</title>
        <authorList>
            <person name="Li X."/>
        </authorList>
    </citation>
    <scope>NUCLEOTIDE SEQUENCE [LARGE SCALE GENOMIC DNA]</scope>
    <source>
        <strain evidence="13 14">L3</strain>
    </source>
</reference>
<dbReference type="EC" id="3.6.5.4" evidence="10"/>
<dbReference type="Pfam" id="PF00448">
    <property type="entry name" value="SRP54"/>
    <property type="match status" value="1"/>
</dbReference>
<proteinExistence type="inferred from homology"/>
<feature type="compositionally biased region" description="Low complexity" evidence="11">
    <location>
        <begin position="27"/>
        <end position="38"/>
    </location>
</feature>
<dbReference type="InterPro" id="IPR027417">
    <property type="entry name" value="P-loop_NTPase"/>
</dbReference>
<evidence type="ECO:0000256" key="3">
    <source>
        <dbReference type="ARBA" id="ARBA00022741"/>
    </source>
</evidence>
<keyword evidence="7 10" id="KW-0675">Receptor</keyword>
<dbReference type="GO" id="GO:0005886">
    <property type="term" value="C:plasma membrane"/>
    <property type="evidence" value="ECO:0007669"/>
    <property type="project" value="UniProtKB-SubCell"/>
</dbReference>
<name>A0A640WHE7_9GAMM</name>
<dbReference type="PROSITE" id="PS00300">
    <property type="entry name" value="SRP54"/>
    <property type="match status" value="1"/>
</dbReference>
<comment type="subcellular location">
    <subcellularLocation>
        <location evidence="10">Cell membrane</location>
        <topology evidence="10">Peripheral membrane protein</topology>
        <orientation evidence="10">Cytoplasmic side</orientation>
    </subcellularLocation>
    <subcellularLocation>
        <location evidence="10">Cytoplasm</location>
    </subcellularLocation>
</comment>
<feature type="binding site" evidence="10">
    <location>
        <begin position="288"/>
        <end position="295"/>
    </location>
    <ligand>
        <name>GTP</name>
        <dbReference type="ChEBI" id="CHEBI:37565"/>
    </ligand>
</feature>
<evidence type="ECO:0000256" key="7">
    <source>
        <dbReference type="ARBA" id="ARBA00023170"/>
    </source>
</evidence>
<feature type="compositionally biased region" description="Basic residues" evidence="11">
    <location>
        <begin position="1"/>
        <end position="10"/>
    </location>
</feature>
<comment type="catalytic activity">
    <reaction evidence="8 10">
        <text>GTP + H2O = GDP + phosphate + H(+)</text>
        <dbReference type="Rhea" id="RHEA:19669"/>
        <dbReference type="ChEBI" id="CHEBI:15377"/>
        <dbReference type="ChEBI" id="CHEBI:15378"/>
        <dbReference type="ChEBI" id="CHEBI:37565"/>
        <dbReference type="ChEBI" id="CHEBI:43474"/>
        <dbReference type="ChEBI" id="CHEBI:58189"/>
        <dbReference type="EC" id="3.6.5.4"/>
    </reaction>
</comment>
<evidence type="ECO:0000256" key="2">
    <source>
        <dbReference type="ARBA" id="ARBA00022490"/>
    </source>
</evidence>
<dbReference type="GO" id="GO:0005525">
    <property type="term" value="F:GTP binding"/>
    <property type="evidence" value="ECO:0007669"/>
    <property type="project" value="UniProtKB-UniRule"/>
</dbReference>
<dbReference type="InterPro" id="IPR013822">
    <property type="entry name" value="Signal_recog_particl_SRP54_hlx"/>
</dbReference>
<evidence type="ECO:0000256" key="11">
    <source>
        <dbReference type="SAM" id="MobiDB-lite"/>
    </source>
</evidence>
<keyword evidence="6 10" id="KW-0472">Membrane</keyword>
<evidence type="ECO:0000256" key="9">
    <source>
        <dbReference type="ARBA" id="ARBA00053570"/>
    </source>
</evidence>
<dbReference type="FunFam" id="3.40.50.300:FF:000053">
    <property type="entry name" value="Signal recognition particle receptor FtsY"/>
    <property type="match status" value="1"/>
</dbReference>
<evidence type="ECO:0000256" key="4">
    <source>
        <dbReference type="ARBA" id="ARBA00022801"/>
    </source>
</evidence>
<protein>
    <recommendedName>
        <fullName evidence="10">Signal recognition particle receptor FtsY</fullName>
        <shortName evidence="10">SRP receptor</shortName>
        <ecNumber evidence="10">3.6.5.4</ecNumber>
    </recommendedName>
</protein>
<dbReference type="InterPro" id="IPR042101">
    <property type="entry name" value="SRP54_N_sf"/>
</dbReference>
<evidence type="ECO:0000256" key="10">
    <source>
        <dbReference type="HAMAP-Rule" id="MF_00920"/>
    </source>
</evidence>
<feature type="binding site" evidence="10">
    <location>
        <begin position="370"/>
        <end position="374"/>
    </location>
    <ligand>
        <name>GTP</name>
        <dbReference type="ChEBI" id="CHEBI:37565"/>
    </ligand>
</feature>
<dbReference type="SUPFAM" id="SSF52540">
    <property type="entry name" value="P-loop containing nucleoside triphosphate hydrolases"/>
    <property type="match status" value="1"/>
</dbReference>